<dbReference type="InterPro" id="IPR023210">
    <property type="entry name" value="NADP_OxRdtase_dom"/>
</dbReference>
<evidence type="ECO:0000313" key="3">
    <source>
        <dbReference type="EMBL" id="KAJ5187901.1"/>
    </source>
</evidence>
<protein>
    <recommendedName>
        <fullName evidence="2">NADP-dependent oxidoreductase domain-containing protein</fullName>
    </recommendedName>
</protein>
<sequence>MADAGNKNLNYHRGQVEFEAGSRFDVKGRQGSVHHDRYWNDAYFNALDTICATAAKHSLTVAEVSLRWLKHHSQLQVTLGDAIIIGASNMKHLEGNLTDLDKGTLPKDVVGAMDSAWAEVKGVSPKYFH</sequence>
<comment type="caution">
    <text evidence="3">The sequence shown here is derived from an EMBL/GenBank/DDBJ whole genome shotgun (WGS) entry which is preliminary data.</text>
</comment>
<name>A0A9W9M356_9EURO</name>
<gene>
    <name evidence="3" type="ORF">N7449_010895</name>
</gene>
<dbReference type="Gene3D" id="3.20.20.100">
    <property type="entry name" value="NADP-dependent oxidoreductase domain"/>
    <property type="match status" value="1"/>
</dbReference>
<organism evidence="3 4">
    <name type="scientific">Penicillium cf. viridicatum</name>
    <dbReference type="NCBI Taxonomy" id="2972119"/>
    <lineage>
        <taxon>Eukaryota</taxon>
        <taxon>Fungi</taxon>
        <taxon>Dikarya</taxon>
        <taxon>Ascomycota</taxon>
        <taxon>Pezizomycotina</taxon>
        <taxon>Eurotiomycetes</taxon>
        <taxon>Eurotiomycetidae</taxon>
        <taxon>Eurotiales</taxon>
        <taxon>Aspergillaceae</taxon>
        <taxon>Penicillium</taxon>
    </lineage>
</organism>
<evidence type="ECO:0000256" key="1">
    <source>
        <dbReference type="ARBA" id="ARBA00023002"/>
    </source>
</evidence>
<dbReference type="InterPro" id="IPR036812">
    <property type="entry name" value="NAD(P)_OxRdtase_dom_sf"/>
</dbReference>
<evidence type="ECO:0000313" key="4">
    <source>
        <dbReference type="Proteomes" id="UP001150942"/>
    </source>
</evidence>
<dbReference type="Pfam" id="PF00248">
    <property type="entry name" value="Aldo_ket_red"/>
    <property type="match status" value="1"/>
</dbReference>
<dbReference type="Proteomes" id="UP001150942">
    <property type="component" value="Unassembled WGS sequence"/>
</dbReference>
<keyword evidence="4" id="KW-1185">Reference proteome</keyword>
<proteinExistence type="predicted"/>
<accession>A0A9W9M356</accession>
<reference evidence="3" key="1">
    <citation type="submission" date="2022-11" db="EMBL/GenBank/DDBJ databases">
        <authorList>
            <person name="Petersen C."/>
        </authorList>
    </citation>
    <scope>NUCLEOTIDE SEQUENCE</scope>
    <source>
        <strain evidence="3">IBT 20477</strain>
    </source>
</reference>
<reference evidence="3" key="2">
    <citation type="journal article" date="2023" name="IMA Fungus">
        <title>Comparative genomic study of the Penicillium genus elucidates a diverse pangenome and 15 lateral gene transfer events.</title>
        <authorList>
            <person name="Petersen C."/>
            <person name="Sorensen T."/>
            <person name="Nielsen M.R."/>
            <person name="Sondergaard T.E."/>
            <person name="Sorensen J.L."/>
            <person name="Fitzpatrick D.A."/>
            <person name="Frisvad J.C."/>
            <person name="Nielsen K.L."/>
        </authorList>
    </citation>
    <scope>NUCLEOTIDE SEQUENCE</scope>
    <source>
        <strain evidence="3">IBT 20477</strain>
    </source>
</reference>
<dbReference type="OrthoDB" id="48988at2759"/>
<dbReference type="AlphaFoldDB" id="A0A9W9M356"/>
<keyword evidence="1" id="KW-0560">Oxidoreductase</keyword>
<dbReference type="EMBL" id="JAPQKQ010000007">
    <property type="protein sequence ID" value="KAJ5187901.1"/>
    <property type="molecule type" value="Genomic_DNA"/>
</dbReference>
<feature type="domain" description="NADP-dependent oxidoreductase" evidence="2">
    <location>
        <begin position="32"/>
        <end position="117"/>
    </location>
</feature>
<dbReference type="GO" id="GO:0016491">
    <property type="term" value="F:oxidoreductase activity"/>
    <property type="evidence" value="ECO:0007669"/>
    <property type="project" value="UniProtKB-KW"/>
</dbReference>
<dbReference type="SUPFAM" id="SSF51430">
    <property type="entry name" value="NAD(P)-linked oxidoreductase"/>
    <property type="match status" value="1"/>
</dbReference>
<evidence type="ECO:0000259" key="2">
    <source>
        <dbReference type="Pfam" id="PF00248"/>
    </source>
</evidence>